<reference evidence="3 4" key="1">
    <citation type="journal article" date="2017" name="Nat. Ecol. Evol.">
        <title>Scallop genome provides insights into evolution of bilaterian karyotype and development.</title>
        <authorList>
            <person name="Wang S."/>
            <person name="Zhang J."/>
            <person name="Jiao W."/>
            <person name="Li J."/>
            <person name="Xun X."/>
            <person name="Sun Y."/>
            <person name="Guo X."/>
            <person name="Huan P."/>
            <person name="Dong B."/>
            <person name="Zhang L."/>
            <person name="Hu X."/>
            <person name="Sun X."/>
            <person name="Wang J."/>
            <person name="Zhao C."/>
            <person name="Wang Y."/>
            <person name="Wang D."/>
            <person name="Huang X."/>
            <person name="Wang R."/>
            <person name="Lv J."/>
            <person name="Li Y."/>
            <person name="Zhang Z."/>
            <person name="Liu B."/>
            <person name="Lu W."/>
            <person name="Hui Y."/>
            <person name="Liang J."/>
            <person name="Zhou Z."/>
            <person name="Hou R."/>
            <person name="Li X."/>
            <person name="Liu Y."/>
            <person name="Li H."/>
            <person name="Ning X."/>
            <person name="Lin Y."/>
            <person name="Zhao L."/>
            <person name="Xing Q."/>
            <person name="Dou J."/>
            <person name="Li Y."/>
            <person name="Mao J."/>
            <person name="Guo H."/>
            <person name="Dou H."/>
            <person name="Li T."/>
            <person name="Mu C."/>
            <person name="Jiang W."/>
            <person name="Fu Q."/>
            <person name="Fu X."/>
            <person name="Miao Y."/>
            <person name="Liu J."/>
            <person name="Yu Q."/>
            <person name="Li R."/>
            <person name="Liao H."/>
            <person name="Li X."/>
            <person name="Kong Y."/>
            <person name="Jiang Z."/>
            <person name="Chourrout D."/>
            <person name="Li R."/>
            <person name="Bao Z."/>
        </authorList>
    </citation>
    <scope>NUCLEOTIDE SEQUENCE [LARGE SCALE GENOMIC DNA]</scope>
    <source>
        <strain evidence="3 4">PY_sf001</strain>
    </source>
</reference>
<dbReference type="Pfam" id="PF15925">
    <property type="entry name" value="SOSSC"/>
    <property type="match status" value="1"/>
</dbReference>
<dbReference type="PANTHER" id="PTHR31526:SF2">
    <property type="entry name" value="SOSS COMPLEX SUBUNIT C"/>
    <property type="match status" value="1"/>
</dbReference>
<evidence type="ECO:0000256" key="1">
    <source>
        <dbReference type="ARBA" id="ARBA00007829"/>
    </source>
</evidence>
<dbReference type="STRING" id="6573.A0A210QAL6"/>
<organism evidence="3 4">
    <name type="scientific">Mizuhopecten yessoensis</name>
    <name type="common">Japanese scallop</name>
    <name type="synonym">Patinopecten yessoensis</name>
    <dbReference type="NCBI Taxonomy" id="6573"/>
    <lineage>
        <taxon>Eukaryota</taxon>
        <taxon>Metazoa</taxon>
        <taxon>Spiralia</taxon>
        <taxon>Lophotrochozoa</taxon>
        <taxon>Mollusca</taxon>
        <taxon>Bivalvia</taxon>
        <taxon>Autobranchia</taxon>
        <taxon>Pteriomorphia</taxon>
        <taxon>Pectinida</taxon>
        <taxon>Pectinoidea</taxon>
        <taxon>Pectinidae</taxon>
        <taxon>Mizuhopecten</taxon>
    </lineage>
</organism>
<dbReference type="AlphaFoldDB" id="A0A210QAL6"/>
<proteinExistence type="inferred from homology"/>
<keyword evidence="4" id="KW-1185">Reference proteome</keyword>
<evidence type="ECO:0000313" key="3">
    <source>
        <dbReference type="EMBL" id="OWF45769.1"/>
    </source>
</evidence>
<feature type="compositionally biased region" description="Gly residues" evidence="2">
    <location>
        <begin position="34"/>
        <end position="51"/>
    </location>
</feature>
<dbReference type="InterPro" id="IPR031821">
    <property type="entry name" value="SOSSC"/>
</dbReference>
<dbReference type="OrthoDB" id="419617at2759"/>
<sequence length="126" mass="13102">MAFQPPGTGQEHKNRKILEQLEEQKKRLRMQTHGGSGGGGGGGGGASGGNGASSVANVGPGTTSTVTQQASHLSNISMVMETQHMTPAQRAALQHANANSVGYFITQDSSFGNLILPVLPRFNEKT</sequence>
<dbReference type="GO" id="GO:0006281">
    <property type="term" value="P:DNA repair"/>
    <property type="evidence" value="ECO:0007669"/>
    <property type="project" value="InterPro"/>
</dbReference>
<evidence type="ECO:0000256" key="2">
    <source>
        <dbReference type="SAM" id="MobiDB-lite"/>
    </source>
</evidence>
<accession>A0A210QAL6</accession>
<protein>
    <submittedName>
        <fullName evidence="3">SOSS complex subunit C</fullName>
    </submittedName>
</protein>
<gene>
    <name evidence="3" type="ORF">KP79_PYT09068</name>
</gene>
<dbReference type="GO" id="GO:0005654">
    <property type="term" value="C:nucleoplasm"/>
    <property type="evidence" value="ECO:0007669"/>
    <property type="project" value="TreeGrafter"/>
</dbReference>
<dbReference type="EMBL" id="NEDP02004406">
    <property type="protein sequence ID" value="OWF45769.1"/>
    <property type="molecule type" value="Genomic_DNA"/>
</dbReference>
<dbReference type="GO" id="GO:0070876">
    <property type="term" value="C:SOSS complex"/>
    <property type="evidence" value="ECO:0007669"/>
    <property type="project" value="InterPro"/>
</dbReference>
<comment type="similarity">
    <text evidence="1">Belongs to the SOSS-C family.</text>
</comment>
<comment type="caution">
    <text evidence="3">The sequence shown here is derived from an EMBL/GenBank/DDBJ whole genome shotgun (WGS) entry which is preliminary data.</text>
</comment>
<feature type="compositionally biased region" description="Polar residues" evidence="2">
    <location>
        <begin position="60"/>
        <end position="70"/>
    </location>
</feature>
<name>A0A210QAL6_MIZYE</name>
<dbReference type="PANTHER" id="PTHR31526">
    <property type="entry name" value="SOSS COMPLEX SUBUNIT C"/>
    <property type="match status" value="1"/>
</dbReference>
<dbReference type="Proteomes" id="UP000242188">
    <property type="component" value="Unassembled WGS sequence"/>
</dbReference>
<feature type="region of interest" description="Disordered" evidence="2">
    <location>
        <begin position="23"/>
        <end position="70"/>
    </location>
</feature>
<evidence type="ECO:0000313" key="4">
    <source>
        <dbReference type="Proteomes" id="UP000242188"/>
    </source>
</evidence>